<dbReference type="AlphaFoldDB" id="A0A9D4FQF4"/>
<comment type="caution">
    <text evidence="2">The sequence shown here is derived from an EMBL/GenBank/DDBJ whole genome shotgun (WGS) entry which is preliminary data.</text>
</comment>
<evidence type="ECO:0000313" key="3">
    <source>
        <dbReference type="Proteomes" id="UP000828390"/>
    </source>
</evidence>
<evidence type="ECO:0000256" key="1">
    <source>
        <dbReference type="SAM" id="MobiDB-lite"/>
    </source>
</evidence>
<dbReference type="EMBL" id="JAIWYP010000007">
    <property type="protein sequence ID" value="KAH3803108.1"/>
    <property type="molecule type" value="Genomic_DNA"/>
</dbReference>
<evidence type="ECO:0000313" key="2">
    <source>
        <dbReference type="EMBL" id="KAH3803108.1"/>
    </source>
</evidence>
<keyword evidence="3" id="KW-1185">Reference proteome</keyword>
<name>A0A9D4FQF4_DREPO</name>
<reference evidence="2" key="2">
    <citation type="submission" date="2020-11" db="EMBL/GenBank/DDBJ databases">
        <authorList>
            <person name="McCartney M.A."/>
            <person name="Auch B."/>
            <person name="Kono T."/>
            <person name="Mallez S."/>
            <person name="Becker A."/>
            <person name="Gohl D.M."/>
            <person name="Silverstein K.A.T."/>
            <person name="Koren S."/>
            <person name="Bechman K.B."/>
            <person name="Herman A."/>
            <person name="Abrahante J.E."/>
            <person name="Garbe J."/>
        </authorList>
    </citation>
    <scope>NUCLEOTIDE SEQUENCE</scope>
    <source>
        <strain evidence="2">Duluth1</strain>
        <tissue evidence="2">Whole animal</tissue>
    </source>
</reference>
<proteinExistence type="predicted"/>
<reference evidence="2" key="1">
    <citation type="journal article" date="2019" name="bioRxiv">
        <title>The Genome of the Zebra Mussel, Dreissena polymorpha: A Resource for Invasive Species Research.</title>
        <authorList>
            <person name="McCartney M.A."/>
            <person name="Auch B."/>
            <person name="Kono T."/>
            <person name="Mallez S."/>
            <person name="Zhang Y."/>
            <person name="Obille A."/>
            <person name="Becker A."/>
            <person name="Abrahante J.E."/>
            <person name="Garbe J."/>
            <person name="Badalamenti J.P."/>
            <person name="Herman A."/>
            <person name="Mangelson H."/>
            <person name="Liachko I."/>
            <person name="Sullivan S."/>
            <person name="Sone E.D."/>
            <person name="Koren S."/>
            <person name="Silverstein K.A.T."/>
            <person name="Beckman K.B."/>
            <person name="Gohl D.M."/>
        </authorList>
    </citation>
    <scope>NUCLEOTIDE SEQUENCE</scope>
    <source>
        <strain evidence="2">Duluth1</strain>
        <tissue evidence="2">Whole animal</tissue>
    </source>
</reference>
<feature type="compositionally biased region" description="Polar residues" evidence="1">
    <location>
        <begin position="79"/>
        <end position="88"/>
    </location>
</feature>
<feature type="region of interest" description="Disordered" evidence="1">
    <location>
        <begin position="64"/>
        <end position="101"/>
    </location>
</feature>
<sequence length="101" mass="11737">MTTQIEYGDTEKILGDRMLIERQQGNYSSVRHDKLIIKDGNYKYSDNTQYIVYIGRRHSYGSIRPLNSADQNENHRIVDNQSQQSLSDTIEPDVDRILSDT</sequence>
<gene>
    <name evidence="2" type="ORF">DPMN_156808</name>
</gene>
<protein>
    <submittedName>
        <fullName evidence="2">Uncharacterized protein</fullName>
    </submittedName>
</protein>
<dbReference type="Proteomes" id="UP000828390">
    <property type="component" value="Unassembled WGS sequence"/>
</dbReference>
<accession>A0A9D4FQF4</accession>
<organism evidence="2 3">
    <name type="scientific">Dreissena polymorpha</name>
    <name type="common">Zebra mussel</name>
    <name type="synonym">Mytilus polymorpha</name>
    <dbReference type="NCBI Taxonomy" id="45954"/>
    <lineage>
        <taxon>Eukaryota</taxon>
        <taxon>Metazoa</taxon>
        <taxon>Spiralia</taxon>
        <taxon>Lophotrochozoa</taxon>
        <taxon>Mollusca</taxon>
        <taxon>Bivalvia</taxon>
        <taxon>Autobranchia</taxon>
        <taxon>Heteroconchia</taxon>
        <taxon>Euheterodonta</taxon>
        <taxon>Imparidentia</taxon>
        <taxon>Neoheterodontei</taxon>
        <taxon>Myida</taxon>
        <taxon>Dreissenoidea</taxon>
        <taxon>Dreissenidae</taxon>
        <taxon>Dreissena</taxon>
    </lineage>
</organism>